<feature type="compositionally biased region" description="Low complexity" evidence="1">
    <location>
        <begin position="73"/>
        <end position="86"/>
    </location>
</feature>
<feature type="region of interest" description="Disordered" evidence="1">
    <location>
        <begin position="1"/>
        <end position="26"/>
    </location>
</feature>
<evidence type="ECO:0000256" key="1">
    <source>
        <dbReference type="SAM" id="MobiDB-lite"/>
    </source>
</evidence>
<sequence length="251" mass="27301">MSAPRRPDGSETDRDPDTAPDSTLGLPAGMLEALYSRPSRARTALVVVPLLAGLAVAAYVGSTLVWPGEDEPAASSSPTTGTDSTGVTCWNGDEKTDERSCALPTGRDGLQHVFPSFDPGKQTCRDELEENPQYTRPAMWTCDVELGGPVSITYSQVSGQKAARRYFDKLHGVEAVRDRSSSGVRRDRWRTSQVKKSKNPRLWSGSVLVRGAPYAVTVTAQRRADVARALDRRVQMRPLEELRLTAPDSSA</sequence>
<feature type="compositionally biased region" description="Basic and acidic residues" evidence="1">
    <location>
        <begin position="1"/>
        <end position="17"/>
    </location>
</feature>
<evidence type="ECO:0000313" key="4">
    <source>
        <dbReference type="Proteomes" id="UP001168363"/>
    </source>
</evidence>
<feature type="transmembrane region" description="Helical" evidence="2">
    <location>
        <begin position="44"/>
        <end position="66"/>
    </location>
</feature>
<keyword evidence="2" id="KW-0472">Membrane</keyword>
<keyword evidence="2" id="KW-0812">Transmembrane</keyword>
<evidence type="ECO:0000313" key="3">
    <source>
        <dbReference type="EMBL" id="MDO3397250.1"/>
    </source>
</evidence>
<feature type="region of interest" description="Disordered" evidence="1">
    <location>
        <begin position="70"/>
        <end position="94"/>
    </location>
</feature>
<name>A0ABT8TTH0_9ACTN</name>
<keyword evidence="2" id="KW-1133">Transmembrane helix</keyword>
<dbReference type="EMBL" id="JAULSC010000018">
    <property type="protein sequence ID" value="MDO3397250.1"/>
    <property type="molecule type" value="Genomic_DNA"/>
</dbReference>
<reference evidence="3" key="1">
    <citation type="submission" date="2023-06" db="EMBL/GenBank/DDBJ databases">
        <title>Genome sequence of Nocardioides sp. SOB44.</title>
        <authorList>
            <person name="Zhang G."/>
        </authorList>
    </citation>
    <scope>NUCLEOTIDE SEQUENCE</scope>
    <source>
        <strain evidence="3">SOB44</strain>
    </source>
</reference>
<evidence type="ECO:0008006" key="5">
    <source>
        <dbReference type="Google" id="ProtNLM"/>
    </source>
</evidence>
<accession>A0ABT8TTH0</accession>
<gene>
    <name evidence="3" type="ORF">QWJ41_16115</name>
</gene>
<proteinExistence type="predicted"/>
<organism evidence="3 4">
    <name type="scientific">Nocardioides cremeus</name>
    <dbReference type="NCBI Taxonomy" id="3058044"/>
    <lineage>
        <taxon>Bacteria</taxon>
        <taxon>Bacillati</taxon>
        <taxon>Actinomycetota</taxon>
        <taxon>Actinomycetes</taxon>
        <taxon>Propionibacteriales</taxon>
        <taxon>Nocardioidaceae</taxon>
        <taxon>Nocardioides</taxon>
    </lineage>
</organism>
<evidence type="ECO:0000256" key="2">
    <source>
        <dbReference type="SAM" id="Phobius"/>
    </source>
</evidence>
<keyword evidence="4" id="KW-1185">Reference proteome</keyword>
<dbReference type="Proteomes" id="UP001168363">
    <property type="component" value="Unassembled WGS sequence"/>
</dbReference>
<comment type="caution">
    <text evidence="3">The sequence shown here is derived from an EMBL/GenBank/DDBJ whole genome shotgun (WGS) entry which is preliminary data.</text>
</comment>
<dbReference type="RefSeq" id="WP_302709416.1">
    <property type="nucleotide sequence ID" value="NZ_JAULSC010000018.1"/>
</dbReference>
<protein>
    <recommendedName>
        <fullName evidence="5">DUF3558 domain-containing protein</fullName>
    </recommendedName>
</protein>